<organism evidence="2 3">
    <name type="scientific">Runella salmonicolor</name>
    <dbReference type="NCBI Taxonomy" id="2950278"/>
    <lineage>
        <taxon>Bacteria</taxon>
        <taxon>Pseudomonadati</taxon>
        <taxon>Bacteroidota</taxon>
        <taxon>Cytophagia</taxon>
        <taxon>Cytophagales</taxon>
        <taxon>Spirosomataceae</taxon>
        <taxon>Runella</taxon>
    </lineage>
</organism>
<keyword evidence="1" id="KW-0732">Signal</keyword>
<evidence type="ECO:0000313" key="3">
    <source>
        <dbReference type="Proteomes" id="UP001204772"/>
    </source>
</evidence>
<evidence type="ECO:0008006" key="4">
    <source>
        <dbReference type="Google" id="ProtNLM"/>
    </source>
</evidence>
<dbReference type="RefSeq" id="WP_253532279.1">
    <property type="nucleotide sequence ID" value="NZ_JAMZEL010000015.1"/>
</dbReference>
<feature type="chain" id="PRO_5045366649" description="Outer membrane protein beta-barrel domain-containing protein" evidence="1">
    <location>
        <begin position="23"/>
        <end position="212"/>
    </location>
</feature>
<sequence length="212" mass="23901">MKTIFSSICVFVILSFSGTVNYAQVTDGFSFGLKAGPNRMITKIINNPRSYNGQLRGISASNGFQIVGWATLPINRWLFIDTDLYFQQRENKYDSPITNDPYGYNSYNYAGVSGRLGVKHKRAFISVGPEVNVLLTKKVLSASEAPAAEWGINARLGYQYRRVRIEAFYTKALSPYEQRTFEIMGNKTQYLFHGNTFGLSLGVKLFGGKERR</sequence>
<feature type="signal peptide" evidence="1">
    <location>
        <begin position="1"/>
        <end position="22"/>
    </location>
</feature>
<gene>
    <name evidence="2" type="ORF">NCI00_25160</name>
</gene>
<comment type="caution">
    <text evidence="2">The sequence shown here is derived from an EMBL/GenBank/DDBJ whole genome shotgun (WGS) entry which is preliminary data.</text>
</comment>
<dbReference type="EMBL" id="JAMZEL010000015">
    <property type="protein sequence ID" value="MCP1385753.1"/>
    <property type="molecule type" value="Genomic_DNA"/>
</dbReference>
<dbReference type="Proteomes" id="UP001204772">
    <property type="component" value="Unassembled WGS sequence"/>
</dbReference>
<keyword evidence="3" id="KW-1185">Reference proteome</keyword>
<accession>A0ABT1FY81</accession>
<protein>
    <recommendedName>
        <fullName evidence="4">Outer membrane protein beta-barrel domain-containing protein</fullName>
    </recommendedName>
</protein>
<reference evidence="2 3" key="1">
    <citation type="submission" date="2022-06" db="EMBL/GenBank/DDBJ databases">
        <title>Runella sp. S5 genome sequencing.</title>
        <authorList>
            <person name="Park S."/>
        </authorList>
    </citation>
    <scope>NUCLEOTIDE SEQUENCE [LARGE SCALE GENOMIC DNA]</scope>
    <source>
        <strain evidence="2 3">S5</strain>
    </source>
</reference>
<proteinExistence type="predicted"/>
<evidence type="ECO:0000256" key="1">
    <source>
        <dbReference type="SAM" id="SignalP"/>
    </source>
</evidence>
<evidence type="ECO:0000313" key="2">
    <source>
        <dbReference type="EMBL" id="MCP1385753.1"/>
    </source>
</evidence>
<name>A0ABT1FY81_9BACT</name>